<dbReference type="Gene3D" id="1.25.40.10">
    <property type="entry name" value="Tetratricopeptide repeat domain"/>
    <property type="match status" value="1"/>
</dbReference>
<name>A0A182FUI3_ANOAL</name>
<reference evidence="2" key="2">
    <citation type="submission" date="2022-08" db="UniProtKB">
        <authorList>
            <consortium name="EnsemblMetazoa"/>
        </authorList>
    </citation>
    <scope>IDENTIFICATION</scope>
    <source>
        <strain evidence="2">STECLA/ALBI9_A</strain>
    </source>
</reference>
<dbReference type="GO" id="GO:0043161">
    <property type="term" value="P:proteasome-mediated ubiquitin-dependent protein catabolic process"/>
    <property type="evidence" value="ECO:0007669"/>
    <property type="project" value="TreeGrafter"/>
</dbReference>
<dbReference type="GO" id="GO:1990756">
    <property type="term" value="F:ubiquitin-like ligase-substrate adaptor activity"/>
    <property type="evidence" value="ECO:0007669"/>
    <property type="project" value="TreeGrafter"/>
</dbReference>
<organism evidence="2 3">
    <name type="scientific">Anopheles albimanus</name>
    <name type="common">New world malaria mosquito</name>
    <dbReference type="NCBI Taxonomy" id="7167"/>
    <lineage>
        <taxon>Eukaryota</taxon>
        <taxon>Metazoa</taxon>
        <taxon>Ecdysozoa</taxon>
        <taxon>Arthropoda</taxon>
        <taxon>Hexapoda</taxon>
        <taxon>Insecta</taxon>
        <taxon>Pterygota</taxon>
        <taxon>Neoptera</taxon>
        <taxon>Endopterygota</taxon>
        <taxon>Diptera</taxon>
        <taxon>Nematocera</taxon>
        <taxon>Culicoidea</taxon>
        <taxon>Culicidae</taxon>
        <taxon>Anophelinae</taxon>
        <taxon>Anopheles</taxon>
    </lineage>
</organism>
<keyword evidence="3" id="KW-1185">Reference proteome</keyword>
<dbReference type="GO" id="GO:0031462">
    <property type="term" value="C:Cul2-RING ubiquitin ligase complex"/>
    <property type="evidence" value="ECO:0007669"/>
    <property type="project" value="TreeGrafter"/>
</dbReference>
<feature type="region of interest" description="Disordered" evidence="1">
    <location>
        <begin position="440"/>
        <end position="466"/>
    </location>
</feature>
<dbReference type="GO" id="GO:0006886">
    <property type="term" value="P:intracellular protein transport"/>
    <property type="evidence" value="ECO:0007669"/>
    <property type="project" value="InterPro"/>
</dbReference>
<dbReference type="Proteomes" id="UP000069272">
    <property type="component" value="Chromosome 3R"/>
</dbReference>
<dbReference type="InterPro" id="IPR042476">
    <property type="entry name" value="APPBP2"/>
</dbReference>
<dbReference type="PANTHER" id="PTHR46575">
    <property type="entry name" value="AMYLOID PROTEIN-BINDING PROTEIN 2"/>
    <property type="match status" value="1"/>
</dbReference>
<sequence>MRSVARFWPLADVHLERRGTDDEPATTAAGSSCKPRTLYRCTLEALVRHYSNNPRSSGYRAAVQCLPLAVRLEVLEDMCDYPHLLDVQQELLSDPVLISAVLTRVPADRTKLVRCFQWLECNRRPVTDRLCQRYQRACVKVQVDDEEREGAGIRLGLTIAAFLIETGWLREAIKILRTACLLAKTGSEVELEVLRQLLRAQALGAKELDARQTCHRLTAAVVRHPHLLGPPRGPPCSVGVRCRNDVAVGVYLALSLYELEMREISLSYHYAVLALEMLTDCSPGRLIVDVCRQLAKACLTRKQYARTGLLLRQAIAWARTCYGKGSAQYAETLEDYAMYLLARNAVTESVGVFTEAQHIYLRLYGPRNLLLAHAQGNLVFGLCLQAYVHEQRERAVQHVENSMANFERILPHDHRLLVQGRRLRSSMDLLLFGMTDGTSRRRGAGGEGGGADVSDERPPAEEQELKVDKMDDGLLAVHELRRSFYLDYGLLMKSSE</sequence>
<dbReference type="KEGG" id="aali:118467656"/>
<evidence type="ECO:0000313" key="3">
    <source>
        <dbReference type="Proteomes" id="UP000069272"/>
    </source>
</evidence>
<evidence type="ECO:0000313" key="2">
    <source>
        <dbReference type="EnsemblMetazoa" id="AALB010218-PA"/>
    </source>
</evidence>
<proteinExistence type="predicted"/>
<evidence type="ECO:0000256" key="1">
    <source>
        <dbReference type="SAM" id="MobiDB-lite"/>
    </source>
</evidence>
<dbReference type="RefSeq" id="XP_035794289.1">
    <property type="nucleotide sequence ID" value="XM_035938396.1"/>
</dbReference>
<dbReference type="VEuPathDB" id="VectorBase:AALB010218"/>
<dbReference type="InterPro" id="IPR011990">
    <property type="entry name" value="TPR-like_helical_dom_sf"/>
</dbReference>
<reference evidence="2 3" key="1">
    <citation type="journal article" date="2017" name="G3 (Bethesda)">
        <title>The Physical Genome Mapping of Anopheles albimanus Corrected Scaffold Misassemblies and Identified Interarm Rearrangements in Genus Anopheles.</title>
        <authorList>
            <person name="Artemov G.N."/>
            <person name="Peery A.N."/>
            <person name="Jiang X."/>
            <person name="Tu Z."/>
            <person name="Stegniy V.N."/>
            <person name="Sharakhova M.V."/>
            <person name="Sharakhov I.V."/>
        </authorList>
    </citation>
    <scope>NUCLEOTIDE SEQUENCE [LARGE SCALE GENOMIC DNA]</scope>
    <source>
        <strain evidence="2 3">ALBI9_A</strain>
    </source>
</reference>
<dbReference type="VEuPathDB" id="VectorBase:AALB20_032167"/>
<dbReference type="GeneID" id="118467656"/>
<protein>
    <submittedName>
        <fullName evidence="2">Uncharacterized protein</fullName>
    </submittedName>
</protein>
<dbReference type="PANTHER" id="PTHR46575:SF1">
    <property type="entry name" value="AMYLOID PROTEIN-BINDING PROTEIN 2"/>
    <property type="match status" value="1"/>
</dbReference>
<dbReference type="STRING" id="7167.A0A182FUI3"/>
<feature type="compositionally biased region" description="Basic and acidic residues" evidence="1">
    <location>
        <begin position="454"/>
        <end position="466"/>
    </location>
</feature>
<dbReference type="OrthoDB" id="7103806at2759"/>
<dbReference type="EnsemblMetazoa" id="AALB010218-RA">
    <property type="protein sequence ID" value="AALB010218-PA"/>
    <property type="gene ID" value="AALB010218"/>
</dbReference>
<accession>A0A182FUI3</accession>
<dbReference type="AlphaFoldDB" id="A0A182FUI3"/>